<feature type="transmembrane region" description="Helical" evidence="8">
    <location>
        <begin position="318"/>
        <end position="336"/>
    </location>
</feature>
<comment type="similarity">
    <text evidence="2">Belongs to the major facilitator superfamily. Sugar transporter (TC 2.A.1.1) family.</text>
</comment>
<name>A0A9W8NDX3_9PEZI</name>
<evidence type="ECO:0000256" key="2">
    <source>
        <dbReference type="ARBA" id="ARBA00010992"/>
    </source>
</evidence>
<feature type="transmembrane region" description="Helical" evidence="8">
    <location>
        <begin position="656"/>
        <end position="681"/>
    </location>
</feature>
<dbReference type="GO" id="GO:0022857">
    <property type="term" value="F:transmembrane transporter activity"/>
    <property type="evidence" value="ECO:0007669"/>
    <property type="project" value="InterPro"/>
</dbReference>
<dbReference type="FunFam" id="1.20.1250.20:FF:000474">
    <property type="entry name" value="Sugar transporter, putative"/>
    <property type="match status" value="1"/>
</dbReference>
<dbReference type="PANTHER" id="PTHR48020:SF40">
    <property type="entry name" value="MAJOR FACILITATOR SUPERFAMILY (MFS) PROFILE DOMAIN-CONTAINING PROTEIN"/>
    <property type="match status" value="1"/>
</dbReference>
<proteinExistence type="inferred from homology"/>
<dbReference type="PROSITE" id="PS50850">
    <property type="entry name" value="MFS"/>
    <property type="match status" value="1"/>
</dbReference>
<evidence type="ECO:0000313" key="11">
    <source>
        <dbReference type="Proteomes" id="UP001148614"/>
    </source>
</evidence>
<feature type="transmembrane region" description="Helical" evidence="8">
    <location>
        <begin position="532"/>
        <end position="556"/>
    </location>
</feature>
<dbReference type="GO" id="GO:0015791">
    <property type="term" value="P:polyol transmembrane transport"/>
    <property type="evidence" value="ECO:0007669"/>
    <property type="project" value="UniProtKB-ARBA"/>
</dbReference>
<dbReference type="InterPro" id="IPR020846">
    <property type="entry name" value="MFS_dom"/>
</dbReference>
<feature type="transmembrane region" description="Helical" evidence="8">
    <location>
        <begin position="630"/>
        <end position="650"/>
    </location>
</feature>
<dbReference type="PANTHER" id="PTHR48020">
    <property type="entry name" value="PROTON MYO-INOSITOL COTRANSPORTER"/>
    <property type="match status" value="1"/>
</dbReference>
<evidence type="ECO:0000256" key="5">
    <source>
        <dbReference type="ARBA" id="ARBA00022989"/>
    </source>
</evidence>
<feature type="region of interest" description="Disordered" evidence="7">
    <location>
        <begin position="737"/>
        <end position="780"/>
    </location>
</feature>
<evidence type="ECO:0000256" key="3">
    <source>
        <dbReference type="ARBA" id="ARBA00022448"/>
    </source>
</evidence>
<dbReference type="Proteomes" id="UP001148614">
    <property type="component" value="Unassembled WGS sequence"/>
</dbReference>
<reference evidence="10" key="1">
    <citation type="submission" date="2022-07" db="EMBL/GenBank/DDBJ databases">
        <title>Genome Sequence of Xylaria arbuscula.</title>
        <authorList>
            <person name="Buettner E."/>
        </authorList>
    </citation>
    <scope>NUCLEOTIDE SEQUENCE</scope>
    <source>
        <strain evidence="10">VT107</strain>
    </source>
</reference>
<dbReference type="SUPFAM" id="SSF103473">
    <property type="entry name" value="MFS general substrate transporter"/>
    <property type="match status" value="1"/>
</dbReference>
<gene>
    <name evidence="10" type="ORF">NPX13_g5287</name>
</gene>
<keyword evidence="5 8" id="KW-1133">Transmembrane helix</keyword>
<keyword evidence="11" id="KW-1185">Reference proteome</keyword>
<keyword evidence="3" id="KW-0813">Transport</keyword>
<comment type="caution">
    <text evidence="10">The sequence shown here is derived from an EMBL/GenBank/DDBJ whole genome shotgun (WGS) entry which is preliminary data.</text>
</comment>
<organism evidence="10 11">
    <name type="scientific">Xylaria arbuscula</name>
    <dbReference type="NCBI Taxonomy" id="114810"/>
    <lineage>
        <taxon>Eukaryota</taxon>
        <taxon>Fungi</taxon>
        <taxon>Dikarya</taxon>
        <taxon>Ascomycota</taxon>
        <taxon>Pezizomycotina</taxon>
        <taxon>Sordariomycetes</taxon>
        <taxon>Xylariomycetidae</taxon>
        <taxon>Xylariales</taxon>
        <taxon>Xylariaceae</taxon>
        <taxon>Xylaria</taxon>
    </lineage>
</organism>
<dbReference type="Gene3D" id="1.20.1250.20">
    <property type="entry name" value="MFS general substrate transporter like domains"/>
    <property type="match status" value="1"/>
</dbReference>
<dbReference type="VEuPathDB" id="FungiDB:F4678DRAFT_460022"/>
<dbReference type="InterPro" id="IPR003663">
    <property type="entry name" value="Sugar/inositol_transpt"/>
</dbReference>
<feature type="transmembrane region" description="Helical" evidence="8">
    <location>
        <begin position="378"/>
        <end position="399"/>
    </location>
</feature>
<feature type="transmembrane region" description="Helical" evidence="8">
    <location>
        <begin position="405"/>
        <end position="428"/>
    </location>
</feature>
<feature type="transmembrane region" description="Helical" evidence="8">
    <location>
        <begin position="285"/>
        <end position="306"/>
    </location>
</feature>
<dbReference type="AlphaFoldDB" id="A0A9W8NDX3"/>
<dbReference type="NCBIfam" id="TIGR00879">
    <property type="entry name" value="SP"/>
    <property type="match status" value="1"/>
</dbReference>
<protein>
    <recommendedName>
        <fullName evidence="9">Major facilitator superfamily (MFS) profile domain-containing protein</fullName>
    </recommendedName>
</protein>
<feature type="transmembrane region" description="Helical" evidence="8">
    <location>
        <begin position="591"/>
        <end position="609"/>
    </location>
</feature>
<feature type="domain" description="Major facilitator superfamily (MFS) profile" evidence="9">
    <location>
        <begin position="246"/>
        <end position="685"/>
    </location>
</feature>
<evidence type="ECO:0000256" key="6">
    <source>
        <dbReference type="ARBA" id="ARBA00023136"/>
    </source>
</evidence>
<feature type="transmembrane region" description="Helical" evidence="8">
    <location>
        <begin position="500"/>
        <end position="520"/>
    </location>
</feature>
<feature type="compositionally biased region" description="Polar residues" evidence="7">
    <location>
        <begin position="762"/>
        <end position="773"/>
    </location>
</feature>
<dbReference type="PROSITE" id="PS00217">
    <property type="entry name" value="SUGAR_TRANSPORT_2"/>
    <property type="match status" value="1"/>
</dbReference>
<dbReference type="InterPro" id="IPR050814">
    <property type="entry name" value="Myo-inositol_Transporter"/>
</dbReference>
<evidence type="ECO:0000256" key="7">
    <source>
        <dbReference type="SAM" id="MobiDB-lite"/>
    </source>
</evidence>
<dbReference type="PRINTS" id="PR00171">
    <property type="entry name" value="SUGRTRNSPORT"/>
</dbReference>
<keyword evidence="6 8" id="KW-0472">Membrane</keyword>
<keyword evidence="4 8" id="KW-0812">Transmembrane</keyword>
<dbReference type="GO" id="GO:0016020">
    <property type="term" value="C:membrane"/>
    <property type="evidence" value="ECO:0007669"/>
    <property type="project" value="UniProtKB-SubCell"/>
</dbReference>
<dbReference type="InterPro" id="IPR005828">
    <property type="entry name" value="MFS_sugar_transport-like"/>
</dbReference>
<dbReference type="InterPro" id="IPR036259">
    <property type="entry name" value="MFS_trans_sf"/>
</dbReference>
<dbReference type="EMBL" id="JANPWZ010000822">
    <property type="protein sequence ID" value="KAJ3571707.1"/>
    <property type="molecule type" value="Genomic_DNA"/>
</dbReference>
<dbReference type="InterPro" id="IPR005829">
    <property type="entry name" value="Sugar_transporter_CS"/>
</dbReference>
<evidence type="ECO:0000256" key="8">
    <source>
        <dbReference type="SAM" id="Phobius"/>
    </source>
</evidence>
<evidence type="ECO:0000256" key="4">
    <source>
        <dbReference type="ARBA" id="ARBA00022692"/>
    </source>
</evidence>
<dbReference type="GO" id="GO:0015798">
    <property type="term" value="P:myo-inositol transport"/>
    <property type="evidence" value="ECO:0007669"/>
    <property type="project" value="UniProtKB-ARBA"/>
</dbReference>
<evidence type="ECO:0000256" key="1">
    <source>
        <dbReference type="ARBA" id="ARBA00004141"/>
    </source>
</evidence>
<feature type="transmembrane region" description="Helical" evidence="8">
    <location>
        <begin position="348"/>
        <end position="366"/>
    </location>
</feature>
<evidence type="ECO:0000259" key="9">
    <source>
        <dbReference type="PROSITE" id="PS50850"/>
    </source>
</evidence>
<dbReference type="Pfam" id="PF00083">
    <property type="entry name" value="Sugar_tr"/>
    <property type="match status" value="1"/>
</dbReference>
<comment type="subcellular location">
    <subcellularLocation>
        <location evidence="1">Membrane</location>
        <topology evidence="1">Multi-pass membrane protein</topology>
    </subcellularLocation>
</comment>
<evidence type="ECO:0000313" key="10">
    <source>
        <dbReference type="EMBL" id="KAJ3571707.1"/>
    </source>
</evidence>
<accession>A0A9W8NDX3</accession>
<sequence length="780" mass="84915">MAQNGRASLVLCPPSQPWAGSTRYAWLAWLDVEKEGTQVGLTLSYSGRLPPTAEYHGILDCPPPHQYAGNKTLRQPYTHLALTLPVSVLSSPQLLTLEAIATGVGRELHAALDSCDKRDAATPEAYTAAAGNQDAAALAPEAVGDTEKGRRGSVAHIDINKNVDAKIRNPLAGIPREQLLNDVEEFARENNLDEYTPLLRKGALVAQDPTCFEDIQGAEALDEAEIYALKREITHKWSVPRTLYLTIITCSIGAAVQGWDQEGSNGANLTFPKQFGISSQSTHDVFLVGLINSAPYIGSALIGCWCSDPLNNYFGRRGTIFISAIFCLITPIGGAVTQNWEQLLATRLLLGIGMGIKASTVPIFAAENSPASIRGALTMTWQMWTAFGIWLGTIANLVVGRVGPIAWRLQIGSAFIPAVPLVSLILFCPESPRWFIKKGRYAEAMTSLLKLRNNPIQAARDLYAIHAQIQVEASAIGQASYITRFFELFTVPRLRRATGAAFVVMIAQQLCGINIIAFYSSTVFVAAGANDYQALLASFGFGAINFFFAFPAFWTIDTFGRRALLLFTFPNMAWSLLAAGLFNLLPEGSTTHVALVAVFIYVFAAFYSPGEGPVPFAYSAEVFPLSHREVGMAFAVATNLFWAAVLSITFPKILQSLTVVGAFGLYAGFNVLGFVLIFLWVPETKQRTLEELDYIFAVPSTLFIKYQFTKALPWWFRRWVLFNKNATLEPLYKFDSPPVAAPPSEPARSSSVEKKDDGDAIATTTGADISSTGEGKVVGE</sequence>
<feature type="transmembrane region" description="Helical" evidence="8">
    <location>
        <begin position="563"/>
        <end position="585"/>
    </location>
</feature>